<proteinExistence type="predicted"/>
<keyword evidence="2" id="KW-1185">Reference proteome</keyword>
<reference evidence="1 2" key="1">
    <citation type="submission" date="2021-06" db="EMBL/GenBank/DDBJ databases">
        <title>Caerostris extrusa draft genome.</title>
        <authorList>
            <person name="Kono N."/>
            <person name="Arakawa K."/>
        </authorList>
    </citation>
    <scope>NUCLEOTIDE SEQUENCE [LARGE SCALE GENOMIC DNA]</scope>
</reference>
<evidence type="ECO:0000313" key="1">
    <source>
        <dbReference type="EMBL" id="GIY67597.1"/>
    </source>
</evidence>
<organism evidence="1 2">
    <name type="scientific">Caerostris extrusa</name>
    <name type="common">Bark spider</name>
    <name type="synonym">Caerostris bankana</name>
    <dbReference type="NCBI Taxonomy" id="172846"/>
    <lineage>
        <taxon>Eukaryota</taxon>
        <taxon>Metazoa</taxon>
        <taxon>Ecdysozoa</taxon>
        <taxon>Arthropoda</taxon>
        <taxon>Chelicerata</taxon>
        <taxon>Arachnida</taxon>
        <taxon>Araneae</taxon>
        <taxon>Araneomorphae</taxon>
        <taxon>Entelegynae</taxon>
        <taxon>Araneoidea</taxon>
        <taxon>Araneidae</taxon>
        <taxon>Caerostris</taxon>
    </lineage>
</organism>
<gene>
    <name evidence="1" type="ORF">CEXT_365161</name>
</gene>
<evidence type="ECO:0008006" key="3">
    <source>
        <dbReference type="Google" id="ProtNLM"/>
    </source>
</evidence>
<comment type="caution">
    <text evidence="1">The sequence shown here is derived from an EMBL/GenBank/DDBJ whole genome shotgun (WGS) entry which is preliminary data.</text>
</comment>
<accession>A0AAV4VBD2</accession>
<dbReference type="Proteomes" id="UP001054945">
    <property type="component" value="Unassembled WGS sequence"/>
</dbReference>
<name>A0AAV4VBD2_CAEEX</name>
<sequence length="143" mass="16708">MGEIDEEQHCYIISPLMQTKWNYKHSRSNNRTVDINKISFVLLRRLYRFIVRYLISSMIGQPTPALLSCMRGDSSARSHGSRSEWRQSHLGDELLEEISSQFIAIQGQRRSHLSRARVDEVLLRGMVQTIFPEKERYSVYSST</sequence>
<dbReference type="AlphaFoldDB" id="A0AAV4VBD2"/>
<dbReference type="EMBL" id="BPLR01014258">
    <property type="protein sequence ID" value="GIY67597.1"/>
    <property type="molecule type" value="Genomic_DNA"/>
</dbReference>
<evidence type="ECO:0000313" key="2">
    <source>
        <dbReference type="Proteomes" id="UP001054945"/>
    </source>
</evidence>
<protein>
    <recommendedName>
        <fullName evidence="3">Maturase K</fullName>
    </recommendedName>
</protein>